<protein>
    <recommendedName>
        <fullName evidence="6">RNA polymerase sigma factor</fullName>
    </recommendedName>
</protein>
<dbReference type="InterPro" id="IPR039425">
    <property type="entry name" value="RNA_pol_sigma-70-like"/>
</dbReference>
<sequence>MATLPASTVLRPALAVRPGPGDDEDLADLLQRSAGADRHAFTRLYDATAPRVLGLAIRVLRDHAQAEEVVQDTYLHAWTHAARFDPARGTAIAWLLMIVHGRAVGRVRSAEARRRREAGFEQLTAPTRAAGDATSEAAVEVLEASRLRTALGTLSPGQQEALGLAYDVGLSHAEVAARLGLPLGTVKARIRSGLRRLALVLA</sequence>
<evidence type="ECO:0000256" key="5">
    <source>
        <dbReference type="ARBA" id="ARBA00023163"/>
    </source>
</evidence>
<evidence type="ECO:0000313" key="10">
    <source>
        <dbReference type="Proteomes" id="UP001501612"/>
    </source>
</evidence>
<dbReference type="EMBL" id="BAAAMY010000001">
    <property type="protein sequence ID" value="GAA1904485.1"/>
    <property type="molecule type" value="Genomic_DNA"/>
</dbReference>
<dbReference type="InterPro" id="IPR014284">
    <property type="entry name" value="RNA_pol_sigma-70_dom"/>
</dbReference>
<dbReference type="Gene3D" id="1.10.1740.10">
    <property type="match status" value="1"/>
</dbReference>
<evidence type="ECO:0000256" key="1">
    <source>
        <dbReference type="ARBA" id="ARBA00010641"/>
    </source>
</evidence>
<dbReference type="Proteomes" id="UP001501612">
    <property type="component" value="Unassembled WGS sequence"/>
</dbReference>
<accession>A0ABP5A664</accession>
<keyword evidence="10" id="KW-1185">Reference proteome</keyword>
<dbReference type="InterPro" id="IPR013249">
    <property type="entry name" value="RNA_pol_sigma70_r4_t2"/>
</dbReference>
<dbReference type="SUPFAM" id="SSF88946">
    <property type="entry name" value="Sigma2 domain of RNA polymerase sigma factors"/>
    <property type="match status" value="1"/>
</dbReference>
<dbReference type="PROSITE" id="PS01063">
    <property type="entry name" value="SIGMA70_ECF"/>
    <property type="match status" value="1"/>
</dbReference>
<dbReference type="Gene3D" id="1.10.10.10">
    <property type="entry name" value="Winged helix-like DNA-binding domain superfamily/Winged helix DNA-binding domain"/>
    <property type="match status" value="1"/>
</dbReference>
<dbReference type="RefSeq" id="WP_344002284.1">
    <property type="nucleotide sequence ID" value="NZ_BAAAMY010000001.1"/>
</dbReference>
<feature type="domain" description="RNA polymerase sigma factor 70 region 4 type 2" evidence="8">
    <location>
        <begin position="146"/>
        <end position="197"/>
    </location>
</feature>
<dbReference type="PANTHER" id="PTHR43133">
    <property type="entry name" value="RNA POLYMERASE ECF-TYPE SIGMA FACTO"/>
    <property type="match status" value="1"/>
</dbReference>
<dbReference type="Pfam" id="PF04542">
    <property type="entry name" value="Sigma70_r2"/>
    <property type="match status" value="1"/>
</dbReference>
<keyword evidence="5 6" id="KW-0804">Transcription</keyword>
<evidence type="ECO:0000259" key="8">
    <source>
        <dbReference type="Pfam" id="PF08281"/>
    </source>
</evidence>
<evidence type="ECO:0000256" key="4">
    <source>
        <dbReference type="ARBA" id="ARBA00023125"/>
    </source>
</evidence>
<comment type="caution">
    <text evidence="9">The sequence shown here is derived from an EMBL/GenBank/DDBJ whole genome shotgun (WGS) entry which is preliminary data.</text>
</comment>
<gene>
    <name evidence="9" type="primary">sigK</name>
    <name evidence="9" type="ORF">GCM10009737_01470</name>
</gene>
<evidence type="ECO:0000256" key="6">
    <source>
        <dbReference type="RuleBase" id="RU000716"/>
    </source>
</evidence>
<dbReference type="InterPro" id="IPR013325">
    <property type="entry name" value="RNA_pol_sigma_r2"/>
</dbReference>
<dbReference type="NCBIfam" id="TIGR02937">
    <property type="entry name" value="sigma70-ECF"/>
    <property type="match status" value="1"/>
</dbReference>
<dbReference type="CDD" id="cd06171">
    <property type="entry name" value="Sigma70_r4"/>
    <property type="match status" value="1"/>
</dbReference>
<dbReference type="InterPro" id="IPR036388">
    <property type="entry name" value="WH-like_DNA-bd_sf"/>
</dbReference>
<dbReference type="InterPro" id="IPR000838">
    <property type="entry name" value="RNA_pol_sigma70_ECF_CS"/>
</dbReference>
<evidence type="ECO:0000259" key="7">
    <source>
        <dbReference type="Pfam" id="PF04542"/>
    </source>
</evidence>
<proteinExistence type="inferred from homology"/>
<reference evidence="10" key="1">
    <citation type="journal article" date="2019" name="Int. J. Syst. Evol. Microbiol.">
        <title>The Global Catalogue of Microorganisms (GCM) 10K type strain sequencing project: providing services to taxonomists for standard genome sequencing and annotation.</title>
        <authorList>
            <consortium name="The Broad Institute Genomics Platform"/>
            <consortium name="The Broad Institute Genome Sequencing Center for Infectious Disease"/>
            <person name="Wu L."/>
            <person name="Ma J."/>
        </authorList>
    </citation>
    <scope>NUCLEOTIDE SEQUENCE [LARGE SCALE GENOMIC DNA]</scope>
    <source>
        <strain evidence="10">JCM 14046</strain>
    </source>
</reference>
<comment type="similarity">
    <text evidence="1 6">Belongs to the sigma-70 factor family. ECF subfamily.</text>
</comment>
<name>A0ABP5A664_9ACTN</name>
<evidence type="ECO:0000313" key="9">
    <source>
        <dbReference type="EMBL" id="GAA1904485.1"/>
    </source>
</evidence>
<evidence type="ECO:0000256" key="3">
    <source>
        <dbReference type="ARBA" id="ARBA00023082"/>
    </source>
</evidence>
<dbReference type="SUPFAM" id="SSF88659">
    <property type="entry name" value="Sigma3 and sigma4 domains of RNA polymerase sigma factors"/>
    <property type="match status" value="1"/>
</dbReference>
<dbReference type="Pfam" id="PF08281">
    <property type="entry name" value="Sigma70_r4_2"/>
    <property type="match status" value="1"/>
</dbReference>
<dbReference type="PANTHER" id="PTHR43133:SF66">
    <property type="entry name" value="ECF RNA POLYMERASE SIGMA FACTOR SIGK"/>
    <property type="match status" value="1"/>
</dbReference>
<keyword evidence="4 6" id="KW-0238">DNA-binding</keyword>
<organism evidence="9 10">
    <name type="scientific">Nocardioides lentus</name>
    <dbReference type="NCBI Taxonomy" id="338077"/>
    <lineage>
        <taxon>Bacteria</taxon>
        <taxon>Bacillati</taxon>
        <taxon>Actinomycetota</taxon>
        <taxon>Actinomycetes</taxon>
        <taxon>Propionibacteriales</taxon>
        <taxon>Nocardioidaceae</taxon>
        <taxon>Nocardioides</taxon>
    </lineage>
</organism>
<dbReference type="InterPro" id="IPR013324">
    <property type="entry name" value="RNA_pol_sigma_r3/r4-like"/>
</dbReference>
<feature type="domain" description="RNA polymerase sigma-70 region 2" evidence="7">
    <location>
        <begin position="44"/>
        <end position="111"/>
    </location>
</feature>
<evidence type="ECO:0000256" key="2">
    <source>
        <dbReference type="ARBA" id="ARBA00023015"/>
    </source>
</evidence>
<keyword evidence="2 6" id="KW-0805">Transcription regulation</keyword>
<dbReference type="InterPro" id="IPR007627">
    <property type="entry name" value="RNA_pol_sigma70_r2"/>
</dbReference>
<keyword evidence="3 6" id="KW-0731">Sigma factor</keyword>